<dbReference type="PANTHER" id="PTHR45947:SF3">
    <property type="entry name" value="SULFOQUINOVOSYL TRANSFERASE SQD2"/>
    <property type="match status" value="1"/>
</dbReference>
<reference evidence="3" key="1">
    <citation type="journal article" date="2019" name="Int. J. Syst. Evol. Microbiol.">
        <title>The Global Catalogue of Microorganisms (GCM) 10K type strain sequencing project: providing services to taxonomists for standard genome sequencing and annotation.</title>
        <authorList>
            <consortium name="The Broad Institute Genomics Platform"/>
            <consortium name="The Broad Institute Genome Sequencing Center for Infectious Disease"/>
            <person name="Wu L."/>
            <person name="Ma J."/>
        </authorList>
    </citation>
    <scope>NUCLEOTIDE SEQUENCE [LARGE SCALE GENOMIC DNA]</scope>
    <source>
        <strain evidence="3">CECT 9128</strain>
    </source>
</reference>
<dbReference type="Pfam" id="PF00534">
    <property type="entry name" value="Glycos_transf_1"/>
    <property type="match status" value="1"/>
</dbReference>
<dbReference type="Gene3D" id="3.40.50.2000">
    <property type="entry name" value="Glycogen Phosphorylase B"/>
    <property type="match status" value="2"/>
</dbReference>
<evidence type="ECO:0000313" key="3">
    <source>
        <dbReference type="Proteomes" id="UP001595793"/>
    </source>
</evidence>
<proteinExistence type="predicted"/>
<dbReference type="InterPro" id="IPR001296">
    <property type="entry name" value="Glyco_trans_1"/>
</dbReference>
<keyword evidence="2" id="KW-0328">Glycosyltransferase</keyword>
<evidence type="ECO:0000259" key="1">
    <source>
        <dbReference type="Pfam" id="PF00534"/>
    </source>
</evidence>
<dbReference type="InterPro" id="IPR050194">
    <property type="entry name" value="Glycosyltransferase_grp1"/>
</dbReference>
<comment type="caution">
    <text evidence="2">The sequence shown here is derived from an EMBL/GenBank/DDBJ whole genome shotgun (WGS) entry which is preliminary data.</text>
</comment>
<dbReference type="Proteomes" id="UP001595793">
    <property type="component" value="Unassembled WGS sequence"/>
</dbReference>
<sequence length="349" mass="40274">MRILINVPKLSNPGGVSVLYNVLKIQDRYDNVKLFQIHSKLPSFLGFIKKYIEFFSLVKLFDIIQLNPSLNKKSFFRDSIYAYIAKLAKKKLVVYWHGWENDYEEAIFKSKFLKWIFKKTFAKADLSIVLGQVFSDKLKNLGFQNRIIIETNAVESRFLSFPLKKRVINQDDEIKLLFIARLQKEKGVYEAIETLKLLNKEQKNKYKLIIAGSGNEEEKIAALANNDDSIDFLGYIRDEDKHKALLNSDILFFPTYYPEGLPLTILEGIMYGLPVISRPVGGISDIIIHERNGFIIESKDAKDFANVIKRLSSDNNLYSKISENNIEKSSMFMPSSVCERLMGYYNSIV</sequence>
<dbReference type="EMBL" id="JBHSAS010000009">
    <property type="protein sequence ID" value="MFC4028453.1"/>
    <property type="molecule type" value="Genomic_DNA"/>
</dbReference>
<keyword evidence="3" id="KW-1185">Reference proteome</keyword>
<accession>A0ABV8HBT5</accession>
<name>A0ABV8HBT5_9FLAO</name>
<gene>
    <name evidence="2" type="ORF">ACFOS1_13615</name>
</gene>
<dbReference type="RefSeq" id="WP_290236377.1">
    <property type="nucleotide sequence ID" value="NZ_JAUFPZ010000002.1"/>
</dbReference>
<dbReference type="SUPFAM" id="SSF53756">
    <property type="entry name" value="UDP-Glycosyltransferase/glycogen phosphorylase"/>
    <property type="match status" value="1"/>
</dbReference>
<protein>
    <submittedName>
        <fullName evidence="2">Glycosyltransferase family 4 protein</fullName>
        <ecNumber evidence="2">2.4.-.-</ecNumber>
    </submittedName>
</protein>
<organism evidence="2 3">
    <name type="scientific">Zunongwangia endophytica</name>
    <dbReference type="NCBI Taxonomy" id="1808945"/>
    <lineage>
        <taxon>Bacteria</taxon>
        <taxon>Pseudomonadati</taxon>
        <taxon>Bacteroidota</taxon>
        <taxon>Flavobacteriia</taxon>
        <taxon>Flavobacteriales</taxon>
        <taxon>Flavobacteriaceae</taxon>
        <taxon>Zunongwangia</taxon>
    </lineage>
</organism>
<dbReference type="GO" id="GO:0016757">
    <property type="term" value="F:glycosyltransferase activity"/>
    <property type="evidence" value="ECO:0007669"/>
    <property type="project" value="UniProtKB-KW"/>
</dbReference>
<dbReference type="PANTHER" id="PTHR45947">
    <property type="entry name" value="SULFOQUINOVOSYL TRANSFERASE SQD2"/>
    <property type="match status" value="1"/>
</dbReference>
<keyword evidence="2" id="KW-0808">Transferase</keyword>
<dbReference type="CDD" id="cd03801">
    <property type="entry name" value="GT4_PimA-like"/>
    <property type="match status" value="1"/>
</dbReference>
<evidence type="ECO:0000313" key="2">
    <source>
        <dbReference type="EMBL" id="MFC4028453.1"/>
    </source>
</evidence>
<dbReference type="EC" id="2.4.-.-" evidence="2"/>
<feature type="domain" description="Glycosyl transferase family 1" evidence="1">
    <location>
        <begin position="169"/>
        <end position="326"/>
    </location>
</feature>